<dbReference type="GO" id="GO:0004417">
    <property type="term" value="F:hydroxyethylthiazole kinase activity"/>
    <property type="evidence" value="ECO:0007669"/>
    <property type="project" value="UniProtKB-UniRule"/>
</dbReference>
<dbReference type="HOGENOM" id="CLU_019943_0_0_9"/>
<keyword evidence="6 11" id="KW-0547">Nucleotide-binding</keyword>
<protein>
    <recommendedName>
        <fullName evidence="11">Hydroxyethylthiazole kinase</fullName>
        <ecNumber evidence="11">2.7.1.50</ecNumber>
    </recommendedName>
    <alternativeName>
        <fullName evidence="11">4-methyl-5-beta-hydroxyethylthiazole kinase</fullName>
        <shortName evidence="11">TH kinase</shortName>
        <shortName evidence="11">Thz kinase</shortName>
    </alternativeName>
</protein>
<comment type="pathway">
    <text evidence="3 11">Cofactor biosynthesis; thiamine diphosphate biosynthesis; 4-methyl-5-(2-phosphoethyl)-thiazole from 5-(2-hydroxyethyl)-4-methylthiazole: step 1/1.</text>
</comment>
<dbReference type="EMBL" id="LN483073">
    <property type="protein sequence ID" value="CEA00357.1"/>
    <property type="molecule type" value="Genomic_DNA"/>
</dbReference>
<dbReference type="AlphaFoldDB" id="A0A078M4S6"/>
<dbReference type="EC" id="2.7.1.50" evidence="11"/>
<evidence type="ECO:0000313" key="12">
    <source>
        <dbReference type="EMBL" id="CEA00357.1"/>
    </source>
</evidence>
<evidence type="ECO:0000256" key="5">
    <source>
        <dbReference type="ARBA" id="ARBA00022723"/>
    </source>
</evidence>
<evidence type="ECO:0000256" key="3">
    <source>
        <dbReference type="ARBA" id="ARBA00004868"/>
    </source>
</evidence>
<dbReference type="Gene3D" id="3.40.1190.20">
    <property type="match status" value="1"/>
</dbReference>
<dbReference type="PRINTS" id="PR01099">
    <property type="entry name" value="HYETHTZKNASE"/>
</dbReference>
<evidence type="ECO:0000256" key="8">
    <source>
        <dbReference type="ARBA" id="ARBA00022840"/>
    </source>
</evidence>
<dbReference type="NCBIfam" id="NF006830">
    <property type="entry name" value="PRK09355.1"/>
    <property type="match status" value="1"/>
</dbReference>
<evidence type="ECO:0000256" key="10">
    <source>
        <dbReference type="ARBA" id="ARBA00022977"/>
    </source>
</evidence>
<dbReference type="InterPro" id="IPR029056">
    <property type="entry name" value="Ribokinase-like"/>
</dbReference>
<dbReference type="SUPFAM" id="SSF53613">
    <property type="entry name" value="Ribokinase-like"/>
    <property type="match status" value="1"/>
</dbReference>
<dbReference type="GO" id="GO:0009229">
    <property type="term" value="P:thiamine diphosphate biosynthetic process"/>
    <property type="evidence" value="ECO:0007669"/>
    <property type="project" value="UniProtKB-UniRule"/>
</dbReference>
<comment type="function">
    <text evidence="11">Catalyzes the phosphorylation of the hydroxyl group of 4-methyl-5-beta-hydroxyethylthiazole (THZ).</text>
</comment>
<evidence type="ECO:0000256" key="6">
    <source>
        <dbReference type="ARBA" id="ARBA00022741"/>
    </source>
</evidence>
<dbReference type="InterPro" id="IPR000417">
    <property type="entry name" value="Hyethyz_kinase"/>
</dbReference>
<dbReference type="PIRSF" id="PIRSF000513">
    <property type="entry name" value="Thz_kinase"/>
    <property type="match status" value="1"/>
</dbReference>
<keyword evidence="10 11" id="KW-0784">Thiamine biosynthesis</keyword>
<organism evidence="12">
    <name type="scientific">Metalysinibacillus saudimassiliensis</name>
    <dbReference type="NCBI Taxonomy" id="1461583"/>
    <lineage>
        <taxon>Bacteria</taxon>
        <taxon>Bacillati</taxon>
        <taxon>Bacillota</taxon>
        <taxon>Bacilli</taxon>
        <taxon>Bacillales</taxon>
        <taxon>Caryophanaceae</taxon>
        <taxon>Metalysinibacillus</taxon>
    </lineage>
</organism>
<feature type="binding site" evidence="11">
    <location>
        <position position="39"/>
    </location>
    <ligand>
        <name>substrate</name>
    </ligand>
</feature>
<comment type="similarity">
    <text evidence="11">Belongs to the Thz kinase family.</text>
</comment>
<feature type="binding site" evidence="11">
    <location>
        <position position="187"/>
    </location>
    <ligand>
        <name>substrate</name>
    </ligand>
</feature>
<evidence type="ECO:0000256" key="2">
    <source>
        <dbReference type="ARBA" id="ARBA00001946"/>
    </source>
</evidence>
<dbReference type="PATRIC" id="fig|1461583.4.peg.554"/>
<feature type="binding site" evidence="11">
    <location>
        <position position="160"/>
    </location>
    <ligand>
        <name>ATP</name>
        <dbReference type="ChEBI" id="CHEBI:30616"/>
    </ligand>
</feature>
<evidence type="ECO:0000256" key="1">
    <source>
        <dbReference type="ARBA" id="ARBA00001771"/>
    </source>
</evidence>
<keyword evidence="4 11" id="KW-0808">Transferase</keyword>
<evidence type="ECO:0000256" key="4">
    <source>
        <dbReference type="ARBA" id="ARBA00022679"/>
    </source>
</evidence>
<reference evidence="12" key="1">
    <citation type="submission" date="2014-07" db="EMBL/GenBank/DDBJ databases">
        <authorList>
            <person name="Urmite Genomes Urmite Genomes"/>
        </authorList>
    </citation>
    <scope>NUCLEOTIDE SEQUENCE</scope>
    <source>
        <strain evidence="12">13S34_air</strain>
    </source>
</reference>
<feature type="binding site" evidence="11">
    <location>
        <position position="114"/>
    </location>
    <ligand>
        <name>ATP</name>
        <dbReference type="ChEBI" id="CHEBI:30616"/>
    </ligand>
</feature>
<accession>A0A078M4S6</accession>
<dbReference type="GO" id="GO:0009228">
    <property type="term" value="P:thiamine biosynthetic process"/>
    <property type="evidence" value="ECO:0007669"/>
    <property type="project" value="UniProtKB-KW"/>
</dbReference>
<dbReference type="GO" id="GO:0000287">
    <property type="term" value="F:magnesium ion binding"/>
    <property type="evidence" value="ECO:0007669"/>
    <property type="project" value="UniProtKB-UniRule"/>
</dbReference>
<keyword evidence="7 11" id="KW-0418">Kinase</keyword>
<evidence type="ECO:0000256" key="9">
    <source>
        <dbReference type="ARBA" id="ARBA00022842"/>
    </source>
</evidence>
<dbReference type="UniPathway" id="UPA00060">
    <property type="reaction ID" value="UER00139"/>
</dbReference>
<keyword evidence="8 11" id="KW-0067">ATP-binding</keyword>
<comment type="cofactor">
    <cofactor evidence="2 11">
        <name>Mg(2+)</name>
        <dbReference type="ChEBI" id="CHEBI:18420"/>
    </cofactor>
</comment>
<dbReference type="GO" id="GO:0005524">
    <property type="term" value="F:ATP binding"/>
    <property type="evidence" value="ECO:0007669"/>
    <property type="project" value="UniProtKB-UniRule"/>
</dbReference>
<gene>
    <name evidence="11 12" type="primary">thiM</name>
    <name evidence="12" type="ORF">BN1050_00581</name>
</gene>
<keyword evidence="5 11" id="KW-0479">Metal-binding</keyword>
<name>A0A078M4S6_9BACL</name>
<dbReference type="NCBIfam" id="TIGR00694">
    <property type="entry name" value="thiM"/>
    <property type="match status" value="1"/>
</dbReference>
<keyword evidence="9 11" id="KW-0460">Magnesium</keyword>
<sequence>MGSGYGVRQVGPLVHCITNTVVANFTANGLLAVGASPIMADAPEEAAAITGIANALLVNIGTLHARTVEAMKLSVQEANTAGIPVVLDPVGAGASPYRLHTTQALLNYRISCIRCNAGELAAIAGVDWAAKGVDAGSGTADVVTLAKQVAHRYQTLVAVTGARDIVTDGTRVIKIYGGSERLTQITGAGCLLSAIVAAFLAVERSIEAVACAMQFYKRCGEQTQTATFGDISASLLTALHTLSQKGAMSYESSFNHCRF</sequence>
<dbReference type="Pfam" id="PF02110">
    <property type="entry name" value="HK"/>
    <property type="match status" value="1"/>
</dbReference>
<proteinExistence type="inferred from homology"/>
<comment type="catalytic activity">
    <reaction evidence="1 11">
        <text>5-(2-hydroxyethyl)-4-methylthiazole + ATP = 4-methyl-5-(2-phosphooxyethyl)-thiazole + ADP + H(+)</text>
        <dbReference type="Rhea" id="RHEA:24212"/>
        <dbReference type="ChEBI" id="CHEBI:15378"/>
        <dbReference type="ChEBI" id="CHEBI:17957"/>
        <dbReference type="ChEBI" id="CHEBI:30616"/>
        <dbReference type="ChEBI" id="CHEBI:58296"/>
        <dbReference type="ChEBI" id="CHEBI:456216"/>
        <dbReference type="EC" id="2.7.1.50"/>
    </reaction>
</comment>
<dbReference type="CDD" id="cd01170">
    <property type="entry name" value="THZ_kinase"/>
    <property type="match status" value="1"/>
</dbReference>
<dbReference type="HAMAP" id="MF_00228">
    <property type="entry name" value="Thz_kinase"/>
    <property type="match status" value="1"/>
</dbReference>
<evidence type="ECO:0000256" key="7">
    <source>
        <dbReference type="ARBA" id="ARBA00022777"/>
    </source>
</evidence>
<evidence type="ECO:0000256" key="11">
    <source>
        <dbReference type="HAMAP-Rule" id="MF_00228"/>
    </source>
</evidence>